<comment type="caution">
    <text evidence="2">The sequence shown here is derived from an EMBL/GenBank/DDBJ whole genome shotgun (WGS) entry which is preliminary data.</text>
</comment>
<feature type="transmembrane region" description="Helical" evidence="1">
    <location>
        <begin position="63"/>
        <end position="83"/>
    </location>
</feature>
<gene>
    <name evidence="2" type="ORF">HD601_005629</name>
</gene>
<protein>
    <submittedName>
        <fullName evidence="2">Uncharacterized protein</fullName>
    </submittedName>
</protein>
<feature type="transmembrane region" description="Helical" evidence="1">
    <location>
        <begin position="21"/>
        <end position="43"/>
    </location>
</feature>
<reference evidence="2 3" key="1">
    <citation type="submission" date="2020-08" db="EMBL/GenBank/DDBJ databases">
        <title>Sequencing the genomes of 1000 actinobacteria strains.</title>
        <authorList>
            <person name="Klenk H.-P."/>
        </authorList>
    </citation>
    <scope>NUCLEOTIDE SEQUENCE [LARGE SCALE GENOMIC DNA]</scope>
    <source>
        <strain evidence="2 3">DSM 102122</strain>
    </source>
</reference>
<accession>A0A7W9LP97</accession>
<proteinExistence type="predicted"/>
<keyword evidence="3" id="KW-1185">Reference proteome</keyword>
<keyword evidence="1" id="KW-0812">Transmembrane</keyword>
<evidence type="ECO:0000313" key="2">
    <source>
        <dbReference type="EMBL" id="MBB5791054.1"/>
    </source>
</evidence>
<dbReference type="AlphaFoldDB" id="A0A7W9LP97"/>
<dbReference type="RefSeq" id="WP_184827519.1">
    <property type="nucleotide sequence ID" value="NZ_JACHMM010000001.1"/>
</dbReference>
<sequence>MADRETDRWSDLGDPARARRLAWMWVIFALIAAGGAGLTWLAWWVAQVGNYRDNWRGFNEDDGFPWMFVAVCAVAGVWCLFVARRQWARARHLAQGRDLDT</sequence>
<evidence type="ECO:0000313" key="3">
    <source>
        <dbReference type="Proteomes" id="UP000542813"/>
    </source>
</evidence>
<dbReference type="EMBL" id="JACHMM010000001">
    <property type="protein sequence ID" value="MBB5791054.1"/>
    <property type="molecule type" value="Genomic_DNA"/>
</dbReference>
<name>A0A7W9LP97_9ACTN</name>
<evidence type="ECO:0000256" key="1">
    <source>
        <dbReference type="SAM" id="Phobius"/>
    </source>
</evidence>
<keyword evidence="1" id="KW-1133">Transmembrane helix</keyword>
<keyword evidence="1" id="KW-0472">Membrane</keyword>
<organism evidence="2 3">
    <name type="scientific">Jiangella mangrovi</name>
    <dbReference type="NCBI Taxonomy" id="1524084"/>
    <lineage>
        <taxon>Bacteria</taxon>
        <taxon>Bacillati</taxon>
        <taxon>Actinomycetota</taxon>
        <taxon>Actinomycetes</taxon>
        <taxon>Jiangellales</taxon>
        <taxon>Jiangellaceae</taxon>
        <taxon>Jiangella</taxon>
    </lineage>
</organism>
<dbReference type="Proteomes" id="UP000542813">
    <property type="component" value="Unassembled WGS sequence"/>
</dbReference>